<dbReference type="EMBL" id="QGKL01000029">
    <property type="protein sequence ID" value="PWQ96276.1"/>
    <property type="molecule type" value="Genomic_DNA"/>
</dbReference>
<dbReference type="Proteomes" id="UP000245506">
    <property type="component" value="Unassembled WGS sequence"/>
</dbReference>
<dbReference type="AlphaFoldDB" id="A0A317CCK1"/>
<sequence length="168" mass="18233">MHSLHGFIAIEDVVREFEHGFNEGTPPPAKSIGLSQGFGLVPMTPQLRERLAEVTGEADTPHAEFSELTTSAMWVANMLSQVGKVAYIQSDSETGHDSAMVWEFGEVIFEPKQTLADAPSAVNEALKLLGVTVDSKADEFAELGLADHPSIEEWYKAALKHIGKVADL</sequence>
<organism evidence="1 2">
    <name type="scientific">Leucothrix arctica</name>
    <dbReference type="NCBI Taxonomy" id="1481894"/>
    <lineage>
        <taxon>Bacteria</taxon>
        <taxon>Pseudomonadati</taxon>
        <taxon>Pseudomonadota</taxon>
        <taxon>Gammaproteobacteria</taxon>
        <taxon>Thiotrichales</taxon>
        <taxon>Thiotrichaceae</taxon>
        <taxon>Leucothrix</taxon>
    </lineage>
</organism>
<keyword evidence="2" id="KW-1185">Reference proteome</keyword>
<reference evidence="1 2" key="1">
    <citation type="submission" date="2018-05" db="EMBL/GenBank/DDBJ databases">
        <title>Leucothrix arctica sp. nov., isolated from Arctic seawater.</title>
        <authorList>
            <person name="Choi A."/>
            <person name="Baek K."/>
        </authorList>
    </citation>
    <scope>NUCLEOTIDE SEQUENCE [LARGE SCALE GENOMIC DNA]</scope>
    <source>
        <strain evidence="1 2">IMCC9719</strain>
    </source>
</reference>
<dbReference type="RefSeq" id="WP_109823248.1">
    <property type="nucleotide sequence ID" value="NZ_QGKL01000029.1"/>
</dbReference>
<comment type="caution">
    <text evidence="1">The sequence shown here is derived from an EMBL/GenBank/DDBJ whole genome shotgun (WGS) entry which is preliminary data.</text>
</comment>
<proteinExistence type="predicted"/>
<name>A0A317CCK1_9GAMM</name>
<gene>
    <name evidence="1" type="ORF">DKT75_09820</name>
</gene>
<dbReference type="OrthoDB" id="185939at2"/>
<accession>A0A317CCK1</accession>
<evidence type="ECO:0000313" key="2">
    <source>
        <dbReference type="Proteomes" id="UP000245506"/>
    </source>
</evidence>
<evidence type="ECO:0000313" key="1">
    <source>
        <dbReference type="EMBL" id="PWQ96276.1"/>
    </source>
</evidence>
<protein>
    <submittedName>
        <fullName evidence="1">Uncharacterized protein</fullName>
    </submittedName>
</protein>